<dbReference type="EMBL" id="MTLA01000291">
    <property type="protein sequence ID" value="OOP66603.1"/>
    <property type="molecule type" value="Genomic_DNA"/>
</dbReference>
<dbReference type="InterPro" id="IPR005627">
    <property type="entry name" value="CutC-like"/>
</dbReference>
<dbReference type="Pfam" id="PF03932">
    <property type="entry name" value="CutC"/>
    <property type="match status" value="1"/>
</dbReference>
<comment type="subcellular location">
    <subcellularLocation>
        <location evidence="2">Cytoplasm</location>
    </subcellularLocation>
</comment>
<protein>
    <recommendedName>
        <fullName evidence="2">PF03932 family protein CutC</fullName>
    </recommendedName>
</protein>
<comment type="caution">
    <text evidence="3">The sequence shown here is derived from an EMBL/GenBank/DDBJ whole genome shotgun (WGS) entry which is preliminary data.</text>
</comment>
<dbReference type="Gene3D" id="3.20.20.380">
    <property type="entry name" value="Copper homeostasis (CutC) domain"/>
    <property type="match status" value="1"/>
</dbReference>
<dbReference type="AlphaFoldDB" id="A0A8E2I5R8"/>
<dbReference type="SUPFAM" id="SSF110395">
    <property type="entry name" value="CutC-like"/>
    <property type="match status" value="1"/>
</dbReference>
<dbReference type="PANTHER" id="PTHR12598">
    <property type="entry name" value="COPPER HOMEOSTASIS PROTEIN CUTC"/>
    <property type="match status" value="1"/>
</dbReference>
<evidence type="ECO:0000313" key="4">
    <source>
        <dbReference type="Proteomes" id="UP000189761"/>
    </source>
</evidence>
<proteinExistence type="inferred from homology"/>
<dbReference type="InterPro" id="IPR036822">
    <property type="entry name" value="CutC-like_dom_sf"/>
</dbReference>
<gene>
    <name evidence="2" type="primary">cutC</name>
    <name evidence="3" type="ORF">BWZ43_20170</name>
</gene>
<evidence type="ECO:0000313" key="3">
    <source>
        <dbReference type="EMBL" id="OOP66603.1"/>
    </source>
</evidence>
<accession>A0A8E2I5R8</accession>
<dbReference type="GO" id="GO:0005737">
    <property type="term" value="C:cytoplasm"/>
    <property type="evidence" value="ECO:0007669"/>
    <property type="project" value="UniProtKB-SubCell"/>
</dbReference>
<keyword evidence="4" id="KW-1185">Reference proteome</keyword>
<dbReference type="PANTHER" id="PTHR12598:SF0">
    <property type="entry name" value="COPPER HOMEOSTASIS PROTEIN CUTC HOMOLOG"/>
    <property type="match status" value="1"/>
</dbReference>
<evidence type="ECO:0000256" key="1">
    <source>
        <dbReference type="ARBA" id="ARBA00007768"/>
    </source>
</evidence>
<dbReference type="HAMAP" id="MF_00795">
    <property type="entry name" value="CutC"/>
    <property type="match status" value="1"/>
</dbReference>
<sequence length="226" mass="24505">MIIEVIADTVEDAIIAEQAGANRIELITGVAEGGLTPSYGIIEAVCKAVSIPVYVMIRPHSRSFSYSNTELNSMVKDIQICKELGAAGVVWGVLNKDGDIDKEALKKLLDASNGLDITFHRAFDEVNDQLEALNVIQQYPEISRILTSGGKDKAIDATSELQQLVNKCEGTSLKIMAGSGLTPNNIGNLLEQVKVTEIHFGSGVHHQSSFSYPIDPQKIQEIKNLL</sequence>
<name>A0A8E2I5R8_9BACI</name>
<dbReference type="Proteomes" id="UP000189761">
    <property type="component" value="Unassembled WGS sequence"/>
</dbReference>
<organism evidence="3 4">
    <name type="scientific">Heyndrickxia oleronia</name>
    <dbReference type="NCBI Taxonomy" id="38875"/>
    <lineage>
        <taxon>Bacteria</taxon>
        <taxon>Bacillati</taxon>
        <taxon>Bacillota</taxon>
        <taxon>Bacilli</taxon>
        <taxon>Bacillales</taxon>
        <taxon>Bacillaceae</taxon>
        <taxon>Heyndrickxia</taxon>
    </lineage>
</organism>
<dbReference type="GO" id="GO:0005507">
    <property type="term" value="F:copper ion binding"/>
    <property type="evidence" value="ECO:0007669"/>
    <property type="project" value="TreeGrafter"/>
</dbReference>
<keyword evidence="2" id="KW-0963">Cytoplasm</keyword>
<dbReference type="RefSeq" id="WP_078111041.1">
    <property type="nucleotide sequence ID" value="NZ_CP065424.1"/>
</dbReference>
<comment type="similarity">
    <text evidence="1 2">Belongs to the CutC family.</text>
</comment>
<reference evidence="3 4" key="1">
    <citation type="submission" date="2017-01" db="EMBL/GenBank/DDBJ databases">
        <title>Draft genome sequence of Bacillus oleronius.</title>
        <authorList>
            <person name="Allam M."/>
        </authorList>
    </citation>
    <scope>NUCLEOTIDE SEQUENCE [LARGE SCALE GENOMIC DNA]</scope>
    <source>
        <strain evidence="3 4">DSM 9356</strain>
    </source>
</reference>
<evidence type="ECO:0000256" key="2">
    <source>
        <dbReference type="HAMAP-Rule" id="MF_00795"/>
    </source>
</evidence>
<comment type="caution">
    <text evidence="2">Once thought to be involved in copper homeostasis, experiments in E.coli have shown this is not the case.</text>
</comment>